<evidence type="ECO:0000313" key="4">
    <source>
        <dbReference type="Proteomes" id="UP000007110"/>
    </source>
</evidence>
<dbReference type="Proteomes" id="UP000007110">
    <property type="component" value="Unassembled WGS sequence"/>
</dbReference>
<dbReference type="SMART" id="SM00214">
    <property type="entry name" value="VWC"/>
    <property type="match status" value="1"/>
</dbReference>
<dbReference type="AlphaFoldDB" id="A0A7M7NBQ8"/>
<dbReference type="EnsemblMetazoa" id="XM_030978156">
    <property type="protein sequence ID" value="XP_030834016"/>
    <property type="gene ID" value="LOC115921090"/>
</dbReference>
<protein>
    <recommendedName>
        <fullName evidence="2">VWFC domain-containing protein</fullName>
    </recommendedName>
</protein>
<dbReference type="InParanoid" id="A0A7M7NBQ8"/>
<keyword evidence="1" id="KW-0472">Membrane</keyword>
<dbReference type="OrthoDB" id="5976811at2759"/>
<sequence length="384" mass="42916">MFASGEVKMDGHILNKLLAKLVFLLWIYSVFCGAFKGLVQAEGWNSDGHSDVYSSVDLVPCIFKGEIYSHGDSWIIDRDTKCHCNDSDVICDVMTCPYLDCHNPVAIPKEPCPLCFHNVIAQALHVELRRLNDVMTGHGQPVTLTFNIDVLFDEFSQTTSVTGKRLWKVSAWASSYPDGGGARHGYVDQVLTARQASRFHKKDTDFVINDITFDLVPPSCEAVRHICLIFARGDAPTTKSGLELIFTGPREDSRDIRKCVPAPTCNGAKPPTPTSINFHGFSRNIIPLLQIFPRRKTPDPHVNQLPTASTQNRYNPNRTRVRRVDLEEVNTKPVKNGRKPIVKIVFVLRDVRSVLLNNAHDLTALTQYKSKECVAVSALFVSRA</sequence>
<accession>A0A7M7NBQ8</accession>
<evidence type="ECO:0000259" key="2">
    <source>
        <dbReference type="PROSITE" id="PS50184"/>
    </source>
</evidence>
<keyword evidence="4" id="KW-1185">Reference proteome</keyword>
<evidence type="ECO:0000313" key="3">
    <source>
        <dbReference type="EnsemblMetazoa" id="XP_030834016"/>
    </source>
</evidence>
<organism evidence="3 4">
    <name type="scientific">Strongylocentrotus purpuratus</name>
    <name type="common">Purple sea urchin</name>
    <dbReference type="NCBI Taxonomy" id="7668"/>
    <lineage>
        <taxon>Eukaryota</taxon>
        <taxon>Metazoa</taxon>
        <taxon>Echinodermata</taxon>
        <taxon>Eleutherozoa</taxon>
        <taxon>Echinozoa</taxon>
        <taxon>Echinoidea</taxon>
        <taxon>Euechinoidea</taxon>
        <taxon>Echinacea</taxon>
        <taxon>Camarodonta</taxon>
        <taxon>Echinidea</taxon>
        <taxon>Strongylocentrotidae</taxon>
        <taxon>Strongylocentrotus</taxon>
    </lineage>
</organism>
<dbReference type="InterPro" id="IPR052624">
    <property type="entry name" value="CRIM1"/>
</dbReference>
<name>A0A7M7NBQ8_STRPU</name>
<dbReference type="PANTHER" id="PTHR46439">
    <property type="entry name" value="CYSTEINE-RICH MOTOR NEURON 1 PROTEIN"/>
    <property type="match status" value="1"/>
</dbReference>
<keyword evidence="1" id="KW-0812">Transmembrane</keyword>
<dbReference type="GeneID" id="115921090"/>
<feature type="transmembrane region" description="Helical" evidence="1">
    <location>
        <begin position="21"/>
        <end position="39"/>
    </location>
</feature>
<evidence type="ECO:0000256" key="1">
    <source>
        <dbReference type="SAM" id="Phobius"/>
    </source>
</evidence>
<reference evidence="3" key="2">
    <citation type="submission" date="2021-01" db="UniProtKB">
        <authorList>
            <consortium name="EnsemblMetazoa"/>
        </authorList>
    </citation>
    <scope>IDENTIFICATION</scope>
</reference>
<feature type="domain" description="VWFC" evidence="2">
    <location>
        <begin position="59"/>
        <end position="116"/>
    </location>
</feature>
<keyword evidence="1" id="KW-1133">Transmembrane helix</keyword>
<dbReference type="SUPFAM" id="SSF57603">
    <property type="entry name" value="FnI-like domain"/>
    <property type="match status" value="1"/>
</dbReference>
<dbReference type="KEGG" id="spu:115921090"/>
<dbReference type="InterPro" id="IPR001007">
    <property type="entry name" value="VWF_dom"/>
</dbReference>
<dbReference type="RefSeq" id="XP_030834016.1">
    <property type="nucleotide sequence ID" value="XM_030978156.1"/>
</dbReference>
<dbReference type="PROSITE" id="PS50184">
    <property type="entry name" value="VWFC_2"/>
    <property type="match status" value="1"/>
</dbReference>
<dbReference type="PANTHER" id="PTHR46439:SF3">
    <property type="entry name" value="RE54525P"/>
    <property type="match status" value="1"/>
</dbReference>
<reference evidence="4" key="1">
    <citation type="submission" date="2015-02" db="EMBL/GenBank/DDBJ databases">
        <title>Genome sequencing for Strongylocentrotus purpuratus.</title>
        <authorList>
            <person name="Murali S."/>
            <person name="Liu Y."/>
            <person name="Vee V."/>
            <person name="English A."/>
            <person name="Wang M."/>
            <person name="Skinner E."/>
            <person name="Han Y."/>
            <person name="Muzny D.M."/>
            <person name="Worley K.C."/>
            <person name="Gibbs R.A."/>
        </authorList>
    </citation>
    <scope>NUCLEOTIDE SEQUENCE</scope>
</reference>
<proteinExistence type="predicted"/>
<dbReference type="Pfam" id="PF00093">
    <property type="entry name" value="VWC"/>
    <property type="match status" value="1"/>
</dbReference>
<dbReference type="Gene3D" id="6.20.200.20">
    <property type="match status" value="1"/>
</dbReference>